<feature type="region of interest" description="Disordered" evidence="1">
    <location>
        <begin position="32"/>
        <end position="68"/>
    </location>
</feature>
<name>A0A4S2JLG7_9HYME</name>
<evidence type="ECO:0000313" key="3">
    <source>
        <dbReference type="Proteomes" id="UP000310200"/>
    </source>
</evidence>
<sequence length="68" mass="7700">MSRLRDVHNRSAWSTHSSSLVKYGRMVHLRRQGTIKTEEGKVEEEEGPSSLTTIVEKQDESQGQMGGR</sequence>
<protein>
    <submittedName>
        <fullName evidence="2">Uncharacterized protein</fullName>
    </submittedName>
</protein>
<organism evidence="2 3">
    <name type="scientific">Temnothorax longispinosus</name>
    <dbReference type="NCBI Taxonomy" id="300112"/>
    <lineage>
        <taxon>Eukaryota</taxon>
        <taxon>Metazoa</taxon>
        <taxon>Ecdysozoa</taxon>
        <taxon>Arthropoda</taxon>
        <taxon>Hexapoda</taxon>
        <taxon>Insecta</taxon>
        <taxon>Pterygota</taxon>
        <taxon>Neoptera</taxon>
        <taxon>Endopterygota</taxon>
        <taxon>Hymenoptera</taxon>
        <taxon>Apocrita</taxon>
        <taxon>Aculeata</taxon>
        <taxon>Formicoidea</taxon>
        <taxon>Formicidae</taxon>
        <taxon>Myrmicinae</taxon>
        <taxon>Temnothorax</taxon>
    </lineage>
</organism>
<accession>A0A4S2JLG7</accession>
<comment type="caution">
    <text evidence="2">The sequence shown here is derived from an EMBL/GenBank/DDBJ whole genome shotgun (WGS) entry which is preliminary data.</text>
</comment>
<dbReference type="EMBL" id="QBLH01003688">
    <property type="protein sequence ID" value="TGZ36156.1"/>
    <property type="molecule type" value="Genomic_DNA"/>
</dbReference>
<proteinExistence type="predicted"/>
<reference evidence="2 3" key="1">
    <citation type="journal article" date="2019" name="Philos. Trans. R. Soc. Lond., B, Biol. Sci.">
        <title>Ant behaviour and brain gene expression of defending hosts depend on the ecological success of the intruding social parasite.</title>
        <authorList>
            <person name="Kaur R."/>
            <person name="Stoldt M."/>
            <person name="Jongepier E."/>
            <person name="Feldmeyer B."/>
            <person name="Menzel F."/>
            <person name="Bornberg-Bauer E."/>
            <person name="Foitzik S."/>
        </authorList>
    </citation>
    <scope>NUCLEOTIDE SEQUENCE [LARGE SCALE GENOMIC DNA]</scope>
    <source>
        <tissue evidence="2">Whole body</tissue>
    </source>
</reference>
<dbReference type="Proteomes" id="UP000310200">
    <property type="component" value="Unassembled WGS sequence"/>
</dbReference>
<gene>
    <name evidence="2" type="ORF">DBV15_07234</name>
</gene>
<evidence type="ECO:0000313" key="2">
    <source>
        <dbReference type="EMBL" id="TGZ36156.1"/>
    </source>
</evidence>
<evidence type="ECO:0000256" key="1">
    <source>
        <dbReference type="SAM" id="MobiDB-lite"/>
    </source>
</evidence>
<dbReference type="AlphaFoldDB" id="A0A4S2JLG7"/>
<keyword evidence="3" id="KW-1185">Reference proteome</keyword>